<evidence type="ECO:0000313" key="2">
    <source>
        <dbReference type="EMBL" id="KEZ86193.1"/>
    </source>
</evidence>
<keyword evidence="1" id="KW-0812">Transmembrane</keyword>
<organism evidence="2 3">
    <name type="scientific">Lacrimispora celerecrescens</name>
    <dbReference type="NCBI Taxonomy" id="29354"/>
    <lineage>
        <taxon>Bacteria</taxon>
        <taxon>Bacillati</taxon>
        <taxon>Bacillota</taxon>
        <taxon>Clostridia</taxon>
        <taxon>Lachnospirales</taxon>
        <taxon>Lachnospiraceae</taxon>
        <taxon>Lacrimispora</taxon>
    </lineage>
</organism>
<dbReference type="EMBL" id="JPME01000047">
    <property type="protein sequence ID" value="KEZ86193.1"/>
    <property type="molecule type" value="Genomic_DNA"/>
</dbReference>
<name>A0A084JB59_9FIRM</name>
<dbReference type="AlphaFoldDB" id="A0A084JB59"/>
<dbReference type="RefSeq" id="WP_038284993.1">
    <property type="nucleotide sequence ID" value="NZ_JPME01000047.1"/>
</dbReference>
<protein>
    <submittedName>
        <fullName evidence="2">YIEGIA protein</fullName>
    </submittedName>
</protein>
<dbReference type="Proteomes" id="UP000028525">
    <property type="component" value="Unassembled WGS sequence"/>
</dbReference>
<keyword evidence="3" id="KW-1185">Reference proteome</keyword>
<proteinExistence type="predicted"/>
<evidence type="ECO:0000313" key="3">
    <source>
        <dbReference type="Proteomes" id="UP000028525"/>
    </source>
</evidence>
<comment type="caution">
    <text evidence="2">The sequence shown here is derived from an EMBL/GenBank/DDBJ whole genome shotgun (WGS) entry which is preliminary data.</text>
</comment>
<gene>
    <name evidence="2" type="ORF">IO98_23175</name>
</gene>
<evidence type="ECO:0000256" key="1">
    <source>
        <dbReference type="SAM" id="Phobius"/>
    </source>
</evidence>
<feature type="transmembrane region" description="Helical" evidence="1">
    <location>
        <begin position="6"/>
        <end position="26"/>
    </location>
</feature>
<keyword evidence="1" id="KW-0472">Membrane</keyword>
<sequence>MEKTLAFHDLFIILCGIVMGTIARIVTLRIDTRQNPSYPTGGFINIVIGILASFLGAVAIPSLLNKEFTAVTFIALAIQHFRDVRKTEKESLEDLEKTEYSKRGAAYIDGIAKTYESRNYLSLLTSLFVVLVLCIISADSLVINMIAAAISGFGIIYLLTRLTKGKCIGDICNIREGKITIDHSDLLVNGMFVTSVLGTERSRELFLKEGIGIVIEPKSDKFRITVENYGQRQAMLFEATRTFGVKRYSFTRKNFTSGAMLLAFVPIIRDPDAIIDVIKKTPVLESSRKITTIMDTNIGGGDINGEE</sequence>
<dbReference type="STRING" id="29354.IO98_23175"/>
<dbReference type="OrthoDB" id="1846546at2"/>
<dbReference type="InterPro" id="IPR025918">
    <property type="entry name" value="YIEGIA"/>
</dbReference>
<accession>A0A084JB59</accession>
<keyword evidence="1" id="KW-1133">Transmembrane helix</keyword>
<dbReference type="Pfam" id="PF14045">
    <property type="entry name" value="YIEGIA"/>
    <property type="match status" value="1"/>
</dbReference>
<feature type="transmembrane region" description="Helical" evidence="1">
    <location>
        <begin position="127"/>
        <end position="159"/>
    </location>
</feature>
<feature type="transmembrane region" description="Helical" evidence="1">
    <location>
        <begin position="38"/>
        <end position="60"/>
    </location>
</feature>
<reference evidence="2 3" key="1">
    <citation type="submission" date="2014-07" db="EMBL/GenBank/DDBJ databases">
        <title>Draft genome of Clostridium celerecrescens 152B isolated from sediments associated with methane hydrate from Krishna Godavari basin.</title>
        <authorList>
            <person name="Honkalas V.S."/>
            <person name="Dabir A.P."/>
            <person name="Arora P."/>
            <person name="Dhakephalkar P.K."/>
        </authorList>
    </citation>
    <scope>NUCLEOTIDE SEQUENCE [LARGE SCALE GENOMIC DNA]</scope>
    <source>
        <strain evidence="2 3">152B</strain>
    </source>
</reference>